<dbReference type="GO" id="GO:0031123">
    <property type="term" value="P:RNA 3'-end processing"/>
    <property type="evidence" value="ECO:0007669"/>
    <property type="project" value="TreeGrafter"/>
</dbReference>
<accession>A0A8J4D112</accession>
<feature type="compositionally biased region" description="Gly residues" evidence="1">
    <location>
        <begin position="323"/>
        <end position="332"/>
    </location>
</feature>
<evidence type="ECO:0000256" key="1">
    <source>
        <dbReference type="SAM" id="MobiDB-lite"/>
    </source>
</evidence>
<comment type="caution">
    <text evidence="3">The sequence shown here is derived from an EMBL/GenBank/DDBJ whole genome shotgun (WGS) entry which is preliminary data.</text>
</comment>
<dbReference type="GO" id="GO:0005730">
    <property type="term" value="C:nucleolus"/>
    <property type="evidence" value="ECO:0007669"/>
    <property type="project" value="TreeGrafter"/>
</dbReference>
<dbReference type="CDD" id="cd05402">
    <property type="entry name" value="NT_PAP_TUTase"/>
    <property type="match status" value="1"/>
</dbReference>
<dbReference type="Proteomes" id="UP000747110">
    <property type="component" value="Unassembled WGS sequence"/>
</dbReference>
<dbReference type="GO" id="GO:0031499">
    <property type="term" value="C:TRAMP complex"/>
    <property type="evidence" value="ECO:0007669"/>
    <property type="project" value="TreeGrafter"/>
</dbReference>
<feature type="compositionally biased region" description="Polar residues" evidence="1">
    <location>
        <begin position="213"/>
        <end position="222"/>
    </location>
</feature>
<dbReference type="PANTHER" id="PTHR23092">
    <property type="entry name" value="POLY(A) RNA POLYMERASE"/>
    <property type="match status" value="1"/>
</dbReference>
<dbReference type="GO" id="GO:0046872">
    <property type="term" value="F:metal ion binding"/>
    <property type="evidence" value="ECO:0007669"/>
    <property type="project" value="UniProtKB-KW"/>
</dbReference>
<organism evidence="3 4">
    <name type="scientific">Volvox reticuliferus</name>
    <dbReference type="NCBI Taxonomy" id="1737510"/>
    <lineage>
        <taxon>Eukaryota</taxon>
        <taxon>Viridiplantae</taxon>
        <taxon>Chlorophyta</taxon>
        <taxon>core chlorophytes</taxon>
        <taxon>Chlorophyceae</taxon>
        <taxon>CS clade</taxon>
        <taxon>Chlamydomonadales</taxon>
        <taxon>Volvocaceae</taxon>
        <taxon>Volvox</taxon>
    </lineage>
</organism>
<feature type="region of interest" description="Disordered" evidence="1">
    <location>
        <begin position="305"/>
        <end position="338"/>
    </location>
</feature>
<dbReference type="AlphaFoldDB" id="A0A8J4D112"/>
<dbReference type="GO" id="GO:0003729">
    <property type="term" value="F:mRNA binding"/>
    <property type="evidence" value="ECO:0007669"/>
    <property type="project" value="TreeGrafter"/>
</dbReference>
<dbReference type="SUPFAM" id="SSF81631">
    <property type="entry name" value="PAP/OAS1 substrate-binding domain"/>
    <property type="match status" value="1"/>
</dbReference>
<feature type="region of interest" description="Disordered" evidence="1">
    <location>
        <begin position="72"/>
        <end position="286"/>
    </location>
</feature>
<sequence length="685" mass="74656">MYQQIYGHGQAGGFPLPFPAGALTFPGTMAFHTGIPYGQQLPMLGPLVGHRQLIMPGSMQFYGQYVPQPNQAQGYMQASGPPTSNYGGRRSPPKQSGHTGQDRNRDYGGGDGGDGSREERRRHFTEAPAGVRNDNRRTAPNEGHPTGRGSADIDLGQRRNDGAAPEPESRATGTSGRRTNGERTSGEGGRAAGGERGEELGKEGRWNADTDGRATSQGGRPSQQQQQHLGRWGPASQHQHHQQQQQEQHQHQEQGRPYEQQQQQQQQQRANGKGTAKDRTAGGYGDVRNNTIMAVAGGTASGSMRAAADHRPASAFGEAAASAGGGGGGTGPDGRPRLEQPRVYAILGRNVQEMVDQISPTTEDIMEKEQVLQYVRQAAQDAFPEYRGTLRVEPFGSYMCGLGTKSSDIDVVLVGMVEPSSFLGFYSKDERPRIARLLDRLTPHLRSWLRISKLIAIKHARVPILKISTSRGVSVDISVAGMSGPKAAEYIRQQVSAFPALRPLVLVLKSYLREQDLGEVAKGGLSSYGLTYMVMAHLMEESRRGSDTTDLGALLHSLFRRYGRSFDVATMAVSVGQGGLIPRHMLMGGDTWQWDRITTIDPLTGRNVTEGTFRSQEVLEAFARADAYLSAWVRRKDKDLPWNANILAPLISPVPDEDDEEYVQEYAPPANGAQLGKRARSLEIK</sequence>
<feature type="compositionally biased region" description="Low complexity" evidence="1">
    <location>
        <begin position="313"/>
        <end position="322"/>
    </location>
</feature>
<dbReference type="EMBL" id="BNCP01000137">
    <property type="protein sequence ID" value="GIL93641.1"/>
    <property type="molecule type" value="Genomic_DNA"/>
</dbReference>
<dbReference type="GO" id="GO:0043634">
    <property type="term" value="P:polyadenylation-dependent ncRNA catabolic process"/>
    <property type="evidence" value="ECO:0007669"/>
    <property type="project" value="TreeGrafter"/>
</dbReference>
<dbReference type="GO" id="GO:1990817">
    <property type="term" value="F:poly(A) RNA polymerase activity"/>
    <property type="evidence" value="ECO:0007669"/>
    <property type="project" value="InterPro"/>
</dbReference>
<dbReference type="Gene3D" id="1.10.1410.10">
    <property type="match status" value="1"/>
</dbReference>
<feature type="compositionally biased region" description="Basic and acidic residues" evidence="1">
    <location>
        <begin position="193"/>
        <end position="212"/>
    </location>
</feature>
<dbReference type="OrthoDB" id="273917at2759"/>
<proteinExistence type="predicted"/>
<protein>
    <recommendedName>
        <fullName evidence="2">Poly(A) RNA polymerase mitochondrial-like central palm domain-containing protein</fullName>
    </recommendedName>
</protein>
<gene>
    <name evidence="3" type="ORF">Vretifemale_21039</name>
</gene>
<dbReference type="InterPro" id="IPR043519">
    <property type="entry name" value="NT_sf"/>
</dbReference>
<name>A0A8J4D112_9CHLO</name>
<dbReference type="SUPFAM" id="SSF81301">
    <property type="entry name" value="Nucleotidyltransferase"/>
    <property type="match status" value="1"/>
</dbReference>
<dbReference type="InterPro" id="IPR054708">
    <property type="entry name" value="MTPAP-like_central"/>
</dbReference>
<evidence type="ECO:0000313" key="3">
    <source>
        <dbReference type="EMBL" id="GIL93641.1"/>
    </source>
</evidence>
<reference evidence="3" key="1">
    <citation type="journal article" date="2021" name="Proc. Natl. Acad. Sci. U.S.A.">
        <title>Three genomes in the algal genus Volvox reveal the fate of a haploid sex-determining region after a transition to homothallism.</title>
        <authorList>
            <person name="Yamamoto K."/>
            <person name="Hamaji T."/>
            <person name="Kawai-Toyooka H."/>
            <person name="Matsuzaki R."/>
            <person name="Takahashi F."/>
            <person name="Nishimura Y."/>
            <person name="Kawachi M."/>
            <person name="Noguchi H."/>
            <person name="Minakuchi Y."/>
            <person name="Umen J.G."/>
            <person name="Toyoda A."/>
            <person name="Nozaki H."/>
        </authorList>
    </citation>
    <scope>NUCLEOTIDE SEQUENCE</scope>
    <source>
        <strain evidence="3">NIES-3786</strain>
    </source>
</reference>
<dbReference type="InterPro" id="IPR045862">
    <property type="entry name" value="Trf4-like"/>
</dbReference>
<dbReference type="PANTHER" id="PTHR23092:SF15">
    <property type="entry name" value="INACTIVE NON-CANONICAL POLY(A) RNA POLYMERASE PROTEIN TRF4-2-RELATED"/>
    <property type="match status" value="1"/>
</dbReference>
<evidence type="ECO:0000259" key="2">
    <source>
        <dbReference type="Pfam" id="PF22600"/>
    </source>
</evidence>
<dbReference type="Pfam" id="PF22600">
    <property type="entry name" value="MTPAP-like_central"/>
    <property type="match status" value="1"/>
</dbReference>
<dbReference type="Gene3D" id="3.30.460.10">
    <property type="entry name" value="Beta Polymerase, domain 2"/>
    <property type="match status" value="1"/>
</dbReference>
<keyword evidence="4" id="KW-1185">Reference proteome</keyword>
<feature type="domain" description="Poly(A) RNA polymerase mitochondrial-like central palm" evidence="2">
    <location>
        <begin position="349"/>
        <end position="489"/>
    </location>
</feature>
<feature type="compositionally biased region" description="Basic and acidic residues" evidence="1">
    <location>
        <begin position="100"/>
        <end position="125"/>
    </location>
</feature>
<evidence type="ECO:0000313" key="4">
    <source>
        <dbReference type="Proteomes" id="UP000747110"/>
    </source>
</evidence>
<feature type="compositionally biased region" description="Polar residues" evidence="1">
    <location>
        <begin position="72"/>
        <end position="86"/>
    </location>
</feature>